<keyword evidence="3" id="KW-1185">Reference proteome</keyword>
<evidence type="ECO:0000256" key="1">
    <source>
        <dbReference type="SAM" id="Phobius"/>
    </source>
</evidence>
<evidence type="ECO:0000313" key="2">
    <source>
        <dbReference type="EMBL" id="TGO40829.1"/>
    </source>
</evidence>
<proteinExistence type="predicted"/>
<dbReference type="Proteomes" id="UP000297814">
    <property type="component" value="Unassembled WGS sequence"/>
</dbReference>
<reference evidence="2 3" key="1">
    <citation type="submission" date="2017-12" db="EMBL/GenBank/DDBJ databases">
        <title>Comparative genomics of Botrytis spp.</title>
        <authorList>
            <person name="Valero-Jimenez C.A."/>
            <person name="Tapia P."/>
            <person name="Veloso J."/>
            <person name="Silva-Moreno E."/>
            <person name="Staats M."/>
            <person name="Valdes J.H."/>
            <person name="Van Kan J.A.L."/>
        </authorList>
    </citation>
    <scope>NUCLEOTIDE SEQUENCE [LARGE SCALE GENOMIC DNA]</scope>
    <source>
        <strain evidence="2 3">Bh0001</strain>
    </source>
</reference>
<comment type="caution">
    <text evidence="2">The sequence shown here is derived from an EMBL/GenBank/DDBJ whole genome shotgun (WGS) entry which is preliminary data.</text>
</comment>
<protein>
    <submittedName>
        <fullName evidence="2">Uncharacterized protein</fullName>
    </submittedName>
</protein>
<organism evidence="2 3">
    <name type="scientific">Botrytis hyacinthi</name>
    <dbReference type="NCBI Taxonomy" id="278943"/>
    <lineage>
        <taxon>Eukaryota</taxon>
        <taxon>Fungi</taxon>
        <taxon>Dikarya</taxon>
        <taxon>Ascomycota</taxon>
        <taxon>Pezizomycotina</taxon>
        <taxon>Leotiomycetes</taxon>
        <taxon>Helotiales</taxon>
        <taxon>Sclerotiniaceae</taxon>
        <taxon>Botrytis</taxon>
    </lineage>
</organism>
<name>A0A4Z1GYE6_9HELO</name>
<dbReference type="AlphaFoldDB" id="A0A4Z1GYE6"/>
<gene>
    <name evidence="2" type="ORF">BHYA_0031g00510</name>
</gene>
<sequence length="178" mass="20308">MVAVHEKLFSIKFSAFPPGWNEEKPWAKFILRCILNHKEANTEVGTDEPSSGYPNNDTNFKNEERFSVVDLSEQESSNDIELLFENAATLAIVSVTAVIFRESFCLSIIISEEKDNRRRRKRANNVWDFHAVFAGTAMQDFADDFSVFLELVIMAYDINIGVFSPVIFKDPELDLDMA</sequence>
<accession>A0A4Z1GYE6</accession>
<dbReference type="EMBL" id="PQXK01000031">
    <property type="protein sequence ID" value="TGO40829.1"/>
    <property type="molecule type" value="Genomic_DNA"/>
</dbReference>
<feature type="transmembrane region" description="Helical" evidence="1">
    <location>
        <begin position="87"/>
        <end position="110"/>
    </location>
</feature>
<keyword evidence="1" id="KW-0472">Membrane</keyword>
<evidence type="ECO:0000313" key="3">
    <source>
        <dbReference type="Proteomes" id="UP000297814"/>
    </source>
</evidence>
<keyword evidence="1" id="KW-0812">Transmembrane</keyword>
<keyword evidence="1" id="KW-1133">Transmembrane helix</keyword>